<name>A0ABS7WWL5_9GAMM</name>
<keyword evidence="5" id="KW-1185">Reference proteome</keyword>
<feature type="domain" description="NADH:flavin oxidoreductase/NADH oxidase N-terminal" evidence="3">
    <location>
        <begin position="8"/>
        <end position="345"/>
    </location>
</feature>
<dbReference type="Gene3D" id="3.20.20.70">
    <property type="entry name" value="Aldolase class I"/>
    <property type="match status" value="1"/>
</dbReference>
<evidence type="ECO:0000313" key="5">
    <source>
        <dbReference type="Proteomes" id="UP001319883"/>
    </source>
</evidence>
<evidence type="ECO:0000256" key="1">
    <source>
        <dbReference type="ARBA" id="ARBA00022630"/>
    </source>
</evidence>
<dbReference type="InterPro" id="IPR001155">
    <property type="entry name" value="OxRdtase_FMN_N"/>
</dbReference>
<keyword evidence="1" id="KW-0285">Flavoprotein</keyword>
<dbReference type="CDD" id="cd02803">
    <property type="entry name" value="OYE_like_FMN_family"/>
    <property type="match status" value="1"/>
</dbReference>
<dbReference type="Proteomes" id="UP001319883">
    <property type="component" value="Unassembled WGS sequence"/>
</dbReference>
<gene>
    <name evidence="4" type="ORF">KGQ91_04785</name>
</gene>
<reference evidence="4 5" key="1">
    <citation type="submission" date="2021-05" db="EMBL/GenBank/DDBJ databases">
        <title>Petroleum and Energy Research Collection (APPE): ex situ preservation of microbial diversity associated with the oil industry and exploitation of its biotechnological potential.</title>
        <authorList>
            <person name="Paixao C.T.M."/>
            <person name="Gomes M.B."/>
            <person name="Oliveira V.M."/>
        </authorList>
    </citation>
    <scope>NUCLEOTIDE SEQUENCE [LARGE SCALE GENOMIC DNA]</scope>
    <source>
        <strain evidence="4 5">LIT2</strain>
    </source>
</reference>
<dbReference type="EMBL" id="JAGXFD010000001">
    <property type="protein sequence ID" value="MBZ9567004.1"/>
    <property type="molecule type" value="Genomic_DNA"/>
</dbReference>
<protein>
    <submittedName>
        <fullName evidence="4">NADH:flavin oxidoreductase</fullName>
    </submittedName>
</protein>
<dbReference type="PANTHER" id="PTHR43656:SF2">
    <property type="entry name" value="BINDING OXIDOREDUCTASE, PUTATIVE (AFU_ORTHOLOGUE AFUA_2G08260)-RELATED"/>
    <property type="match status" value="1"/>
</dbReference>
<keyword evidence="2" id="KW-0560">Oxidoreductase</keyword>
<evidence type="ECO:0000256" key="2">
    <source>
        <dbReference type="ARBA" id="ARBA00023002"/>
    </source>
</evidence>
<dbReference type="SUPFAM" id="SSF51395">
    <property type="entry name" value="FMN-linked oxidoreductases"/>
    <property type="match status" value="1"/>
</dbReference>
<dbReference type="InterPro" id="IPR013785">
    <property type="entry name" value="Aldolase_TIM"/>
</dbReference>
<evidence type="ECO:0000313" key="4">
    <source>
        <dbReference type="EMBL" id="MBZ9567004.1"/>
    </source>
</evidence>
<sequence length="385" mass="41523">MTTSTYSQLFSPVRLKGRELANRAVLAPMTRVSGTAEGHATAAMRDYYRDFAAGGFATLITEGIYTDEAYSQGYRNQPGLANDAQRDSWRPVVEAVHEQGGMFIAQLMHGGAQTQGNRFRDDTAGPSAVAPKGEQLGFYGGQGPYRVPREMSEADIEAVIAGFVDAARRAREAGFDGVELHAANGYLLDQFLSTGFNRRRDRWGGSVEGRLALPRAVIRAVRDAVGEDFLVGIRLSQVKVTDPDYRWAGLDEADALLRGVAEEALDYVHLSDIDARAPAFEGTEQSLAALARERVGVPVIANGNLGDPALAEAVLTAGEADLVAVGKLALANRDWPRRVREGLPLTAMDFAMLAPHANLATEAQWRERNGVSANHTDTRETAAPA</sequence>
<evidence type="ECO:0000259" key="3">
    <source>
        <dbReference type="Pfam" id="PF00724"/>
    </source>
</evidence>
<dbReference type="PANTHER" id="PTHR43656">
    <property type="entry name" value="BINDING OXIDOREDUCTASE, PUTATIVE (AFU_ORTHOLOGUE AFUA_2G08260)-RELATED"/>
    <property type="match status" value="1"/>
</dbReference>
<comment type="caution">
    <text evidence="4">The sequence shown here is derived from an EMBL/GenBank/DDBJ whole genome shotgun (WGS) entry which is preliminary data.</text>
</comment>
<dbReference type="RefSeq" id="WP_224420406.1">
    <property type="nucleotide sequence ID" value="NZ_JAGXFD010000001.1"/>
</dbReference>
<dbReference type="Pfam" id="PF00724">
    <property type="entry name" value="Oxidored_FMN"/>
    <property type="match status" value="1"/>
</dbReference>
<accession>A0ABS7WWL5</accession>
<dbReference type="InterPro" id="IPR051799">
    <property type="entry name" value="NADH_flavin_oxidoreductase"/>
</dbReference>
<proteinExistence type="predicted"/>
<organism evidence="4 5">
    <name type="scientific">Modicisalibacter tunisiensis</name>
    <dbReference type="NCBI Taxonomy" id="390637"/>
    <lineage>
        <taxon>Bacteria</taxon>
        <taxon>Pseudomonadati</taxon>
        <taxon>Pseudomonadota</taxon>
        <taxon>Gammaproteobacteria</taxon>
        <taxon>Oceanospirillales</taxon>
        <taxon>Halomonadaceae</taxon>
        <taxon>Modicisalibacter</taxon>
    </lineage>
</organism>